<reference evidence="2 3" key="1">
    <citation type="submission" date="2024-11" db="EMBL/GenBank/DDBJ databases">
        <title>A near-complete genome assembly of Cinchona calisaya.</title>
        <authorList>
            <person name="Lian D.C."/>
            <person name="Zhao X.W."/>
            <person name="Wei L."/>
        </authorList>
    </citation>
    <scope>NUCLEOTIDE SEQUENCE [LARGE SCALE GENOMIC DNA]</scope>
    <source>
        <tissue evidence="2">Nenye</tissue>
    </source>
</reference>
<evidence type="ECO:0000313" key="3">
    <source>
        <dbReference type="Proteomes" id="UP001630127"/>
    </source>
</evidence>
<sequence length="102" mass="11662">MRLIPVATCNLCQWAMDFDCNWKNIKEYISKAKEAGVVIRLGSELKSPIFYIFNKKQTTFCKFFIDTCLELLIAKWEAYIEAQGGAIADIRAKDDLRGVSTM</sequence>
<name>A0ABD2Z2U7_9GENT</name>
<dbReference type="GO" id="GO:0016874">
    <property type="term" value="F:ligase activity"/>
    <property type="evidence" value="ECO:0007669"/>
    <property type="project" value="UniProtKB-KW"/>
</dbReference>
<organism evidence="2 3">
    <name type="scientific">Cinchona calisaya</name>
    <dbReference type="NCBI Taxonomy" id="153742"/>
    <lineage>
        <taxon>Eukaryota</taxon>
        <taxon>Viridiplantae</taxon>
        <taxon>Streptophyta</taxon>
        <taxon>Embryophyta</taxon>
        <taxon>Tracheophyta</taxon>
        <taxon>Spermatophyta</taxon>
        <taxon>Magnoliopsida</taxon>
        <taxon>eudicotyledons</taxon>
        <taxon>Gunneridae</taxon>
        <taxon>Pentapetalae</taxon>
        <taxon>asterids</taxon>
        <taxon>lamiids</taxon>
        <taxon>Gentianales</taxon>
        <taxon>Rubiaceae</taxon>
        <taxon>Cinchonoideae</taxon>
        <taxon>Cinchoneae</taxon>
        <taxon>Cinchona</taxon>
    </lineage>
</organism>
<dbReference type="InterPro" id="IPR003694">
    <property type="entry name" value="NAD_synthase"/>
</dbReference>
<gene>
    <name evidence="2" type="ORF">ACH5RR_026532</name>
</gene>
<proteinExistence type="predicted"/>
<dbReference type="EMBL" id="JBJUIK010000011">
    <property type="protein sequence ID" value="KAL3513815.1"/>
    <property type="molecule type" value="Genomic_DNA"/>
</dbReference>
<dbReference type="AlphaFoldDB" id="A0ABD2Z2U7"/>
<keyword evidence="3" id="KW-1185">Reference proteome</keyword>
<dbReference type="Proteomes" id="UP001630127">
    <property type="component" value="Unassembled WGS sequence"/>
</dbReference>
<comment type="caution">
    <text evidence="2">The sequence shown here is derived from an EMBL/GenBank/DDBJ whole genome shotgun (WGS) entry which is preliminary data.</text>
</comment>
<protein>
    <submittedName>
        <fullName evidence="2">Uncharacterized protein</fullName>
    </submittedName>
</protein>
<keyword evidence="1" id="KW-0436">Ligase</keyword>
<evidence type="ECO:0000256" key="1">
    <source>
        <dbReference type="ARBA" id="ARBA00022598"/>
    </source>
</evidence>
<dbReference type="PANTHER" id="PTHR23090:SF9">
    <property type="entry name" value="GLUTAMINE-DEPENDENT NAD(+) SYNTHETASE"/>
    <property type="match status" value="1"/>
</dbReference>
<evidence type="ECO:0000313" key="2">
    <source>
        <dbReference type="EMBL" id="KAL3513815.1"/>
    </source>
</evidence>
<accession>A0ABD2Z2U7</accession>
<dbReference type="PANTHER" id="PTHR23090">
    <property type="entry name" value="NH 3 /GLUTAMINE-DEPENDENT NAD + SYNTHETASE"/>
    <property type="match status" value="1"/>
</dbReference>